<dbReference type="EMBL" id="JABZRE010000005">
    <property type="protein sequence ID" value="MBF1306663.1"/>
    <property type="molecule type" value="Genomic_DNA"/>
</dbReference>
<evidence type="ECO:0000256" key="1">
    <source>
        <dbReference type="SAM" id="Phobius"/>
    </source>
</evidence>
<organism evidence="2 6">
    <name type="scientific">Parvimonas micra</name>
    <dbReference type="NCBI Taxonomy" id="33033"/>
    <lineage>
        <taxon>Bacteria</taxon>
        <taxon>Bacillati</taxon>
        <taxon>Bacillota</taxon>
        <taxon>Tissierellia</taxon>
        <taxon>Tissierellales</taxon>
        <taxon>Peptoniphilaceae</taxon>
        <taxon>Parvimonas</taxon>
    </lineage>
</organism>
<protein>
    <submittedName>
        <fullName evidence="3">NusG domain II-containing protein</fullName>
    </submittedName>
</protein>
<dbReference type="EMBL" id="CP101412">
    <property type="protein sequence ID" value="WBB31602.1"/>
    <property type="molecule type" value="Genomic_DNA"/>
</dbReference>
<keyword evidence="1" id="KW-0812">Transmembrane</keyword>
<evidence type="ECO:0000313" key="2">
    <source>
        <dbReference type="EMBL" id="AIZ36573.1"/>
    </source>
</evidence>
<reference evidence="2 6" key="1">
    <citation type="submission" date="2014-10" db="EMBL/GenBank/DDBJ databases">
        <title>Complete genome sequence of Parvimonas micra KCOM 1535 (= ChDC B708).</title>
        <authorList>
            <person name="Kook J.-K."/>
            <person name="Park S.-N."/>
            <person name="Lim Y.K."/>
            <person name="Roh H."/>
        </authorList>
    </citation>
    <scope>NUCLEOTIDE SEQUENCE [LARGE SCALE GENOMIC DNA]</scope>
    <source>
        <strain evidence="2">KCOM 1535</strain>
        <strain evidence="6">KCOM 1535 / ChDC B708</strain>
    </source>
</reference>
<dbReference type="RefSeq" id="WP_004833324.1">
    <property type="nucleotide sequence ID" value="NZ_BHYQ01000003.1"/>
</dbReference>
<dbReference type="Gene3D" id="2.60.320.10">
    <property type="entry name" value="N-utilization substance G protein NusG, insert domain"/>
    <property type="match status" value="1"/>
</dbReference>
<dbReference type="CDD" id="cd09911">
    <property type="entry name" value="Lin0431_like"/>
    <property type="match status" value="1"/>
</dbReference>
<keyword evidence="1" id="KW-1133">Transmembrane helix</keyword>
<proteinExistence type="predicted"/>
<dbReference type="STRING" id="33033.NW74_04120"/>
<evidence type="ECO:0000313" key="6">
    <source>
        <dbReference type="Proteomes" id="UP000031386"/>
    </source>
</evidence>
<evidence type="ECO:0000313" key="4">
    <source>
        <dbReference type="EMBL" id="MCZ7406831.1"/>
    </source>
</evidence>
<gene>
    <name evidence="3" type="ORF">HXM94_02565</name>
    <name evidence="5" type="ORF">NM222_03730</name>
    <name evidence="4" type="ORF">NND69_00405</name>
    <name evidence="2" type="ORF">NW74_04120</name>
</gene>
<keyword evidence="6" id="KW-1185">Reference proteome</keyword>
<dbReference type="OrthoDB" id="47603at2"/>
<dbReference type="EMBL" id="JANDZV010000001">
    <property type="protein sequence ID" value="MCZ7406831.1"/>
    <property type="molecule type" value="Genomic_DNA"/>
</dbReference>
<dbReference type="EMBL" id="CP009761">
    <property type="protein sequence ID" value="AIZ36573.1"/>
    <property type="molecule type" value="Genomic_DNA"/>
</dbReference>
<reference evidence="3" key="2">
    <citation type="submission" date="2020-04" db="EMBL/GenBank/DDBJ databases">
        <title>Deep metagenomics examines the oral microbiome during advanced dental caries in children, revealing novel taxa and co-occurrences with host molecules.</title>
        <authorList>
            <person name="Baker J.L."/>
            <person name="Morton J.T."/>
            <person name="Dinis M."/>
            <person name="Alvarez R."/>
            <person name="Tran N.C."/>
            <person name="Knight R."/>
            <person name="Edlund A."/>
        </authorList>
    </citation>
    <scope>NUCLEOTIDE SEQUENCE</scope>
    <source>
        <strain evidence="3">JCVI_23_bin.11</strain>
    </source>
</reference>
<evidence type="ECO:0000313" key="5">
    <source>
        <dbReference type="EMBL" id="WBB31602.1"/>
    </source>
</evidence>
<accession>A0A0B4S1A9</accession>
<feature type="transmembrane region" description="Helical" evidence="1">
    <location>
        <begin position="6"/>
        <end position="23"/>
    </location>
</feature>
<name>A0A0B4S1A9_9FIRM</name>
<evidence type="ECO:0000313" key="3">
    <source>
        <dbReference type="EMBL" id="MBF1306663.1"/>
    </source>
</evidence>
<dbReference type="Proteomes" id="UP000031386">
    <property type="component" value="Chromosome"/>
</dbReference>
<sequence length="122" mass="13889">MKKGDIIVIFTLIIIFCFSFVYINKSFITTEDKYISVQVNGEEIKQITFGKEKKVYPIRTSFGLNILEVDNDGVRVIEASCPDKLDVKFGKINKVGQAIICMPNRLVIQIKSRQNNDLDVVN</sequence>
<dbReference type="KEGG" id="pmic:NW74_04120"/>
<dbReference type="Proteomes" id="UP000758611">
    <property type="component" value="Unassembled WGS sequence"/>
</dbReference>
<dbReference type="Proteomes" id="UP001141458">
    <property type="component" value="Unassembled WGS sequence"/>
</dbReference>
<reference evidence="4" key="3">
    <citation type="submission" date="2022-07" db="EMBL/GenBank/DDBJ databases">
        <title>Parvimonas micra travels from the subgingival sulcus of the human oral cavity to the colorectal adenocarcinoma.</title>
        <authorList>
            <person name="Conde-Perez K."/>
            <person name="Buetas E."/>
            <person name="Aja-Macaya P."/>
            <person name="Martin-De Arribas E."/>
            <person name="Iglesias-Corras I."/>
            <person name="Trigo-Tasende N."/>
            <person name="Nasser-Ali M."/>
            <person name="Estevez L.S."/>
            <person name="Rumbo-Feal S."/>
            <person name="Otero-Alen B."/>
            <person name="Noguera J.F."/>
            <person name="Concha A."/>
            <person name="Pardinas-Lopez S."/>
            <person name="Carda-Dieguez M."/>
            <person name="Gomez-Randulfe I."/>
            <person name="Martinez-Lago N."/>
            <person name="Ladra S."/>
            <person name="Aparicio L.A."/>
            <person name="Bou G."/>
            <person name="Mira A."/>
            <person name="Vallejo J.A."/>
            <person name="Poza M."/>
        </authorList>
    </citation>
    <scope>NUCLEOTIDE SEQUENCE</scope>
    <source>
        <strain evidence="5">PM102KC-G-1</strain>
        <strain evidence="4">PM79KC-AC-4</strain>
    </source>
</reference>
<dbReference type="Proteomes" id="UP001210690">
    <property type="component" value="Chromosome"/>
</dbReference>
<keyword evidence="1" id="KW-0472">Membrane</keyword>
<dbReference type="GeneID" id="93385600"/>
<dbReference type="InterPro" id="IPR038690">
    <property type="entry name" value="NusG_2_sf"/>
</dbReference>
<dbReference type="AlphaFoldDB" id="A0A0B4S1A9"/>
<dbReference type="Pfam" id="PF07009">
    <property type="entry name" value="NusG_II"/>
    <property type="match status" value="1"/>
</dbReference>